<organism evidence="8 9">
    <name type="scientific">Candidatus Desantisbacteria bacterium CG2_30_40_21</name>
    <dbReference type="NCBI Taxonomy" id="1817895"/>
    <lineage>
        <taxon>Bacteria</taxon>
        <taxon>Candidatus Desantisiibacteriota</taxon>
    </lineage>
</organism>
<dbReference type="EC" id="3.1.-.-" evidence="7"/>
<dbReference type="GO" id="GO:0004521">
    <property type="term" value="F:RNA endonuclease activity"/>
    <property type="evidence" value="ECO:0007669"/>
    <property type="project" value="UniProtKB-UniRule"/>
</dbReference>
<comment type="cofactor">
    <cofactor evidence="7">
        <name>Zn(2+)</name>
        <dbReference type="ChEBI" id="CHEBI:29105"/>
    </cofactor>
    <text evidence="7">Binds 1 zinc ion.</text>
</comment>
<keyword evidence="2 7" id="KW-0540">Nuclease</keyword>
<keyword evidence="5 7" id="KW-0378">Hydrolase</keyword>
<evidence type="ECO:0000256" key="5">
    <source>
        <dbReference type="ARBA" id="ARBA00022801"/>
    </source>
</evidence>
<dbReference type="Gene3D" id="3.40.390.30">
    <property type="entry name" value="Metalloproteases ('zincins'), catalytic domain"/>
    <property type="match status" value="1"/>
</dbReference>
<dbReference type="EMBL" id="MNYI01000045">
    <property type="protein sequence ID" value="OIP42587.1"/>
    <property type="molecule type" value="Genomic_DNA"/>
</dbReference>
<dbReference type="STRING" id="1817895.AUJ95_01625"/>
<name>A0A1J5E4S5_9BACT</name>
<accession>A0A1J5E4S5</accession>
<evidence type="ECO:0000313" key="8">
    <source>
        <dbReference type="EMBL" id="OIP42587.1"/>
    </source>
</evidence>
<dbReference type="InterPro" id="IPR002036">
    <property type="entry name" value="YbeY"/>
</dbReference>
<dbReference type="SUPFAM" id="SSF55486">
    <property type="entry name" value="Metalloproteases ('zincins'), catalytic domain"/>
    <property type="match status" value="1"/>
</dbReference>
<sequence>MNIWILNQQKIASVKKEWSRGIVQRVLKAEGVKTDEVSIVFCDDDFIHELNKKYRGIDGATDVLSFSLGIEEQRDTEDGDKPVGIVSLGEIIISVETAARQAEECHHSIERELEILLIHGVLHLIGYDHSVEDWEQGKMYERQMGLLGELCK</sequence>
<feature type="binding site" evidence="7">
    <location>
        <position position="129"/>
    </location>
    <ligand>
        <name>Zn(2+)</name>
        <dbReference type="ChEBI" id="CHEBI:29105"/>
        <note>catalytic</note>
    </ligand>
</feature>
<dbReference type="GO" id="GO:0008270">
    <property type="term" value="F:zinc ion binding"/>
    <property type="evidence" value="ECO:0007669"/>
    <property type="project" value="UniProtKB-UniRule"/>
</dbReference>
<evidence type="ECO:0000256" key="2">
    <source>
        <dbReference type="ARBA" id="ARBA00022722"/>
    </source>
</evidence>
<dbReference type="GO" id="GO:0005737">
    <property type="term" value="C:cytoplasm"/>
    <property type="evidence" value="ECO:0007669"/>
    <property type="project" value="UniProtKB-SubCell"/>
</dbReference>
<dbReference type="InterPro" id="IPR020549">
    <property type="entry name" value="YbeY_CS"/>
</dbReference>
<dbReference type="InterPro" id="IPR023091">
    <property type="entry name" value="MetalPrtase_cat_dom_sf_prd"/>
</dbReference>
<comment type="function">
    <text evidence="7">Single strand-specific metallo-endoribonuclease involved in late-stage 70S ribosome quality control and in maturation of the 3' terminus of the 16S rRNA.</text>
</comment>
<keyword evidence="7" id="KW-0963">Cytoplasm</keyword>
<dbReference type="Pfam" id="PF02130">
    <property type="entry name" value="YbeY"/>
    <property type="match status" value="1"/>
</dbReference>
<dbReference type="HAMAP" id="MF_00009">
    <property type="entry name" value="Endoribonucl_YbeY"/>
    <property type="match status" value="1"/>
</dbReference>
<evidence type="ECO:0000256" key="3">
    <source>
        <dbReference type="ARBA" id="ARBA00022723"/>
    </source>
</evidence>
<gene>
    <name evidence="7" type="primary">ybeY</name>
    <name evidence="8" type="ORF">AUJ95_01625</name>
</gene>
<keyword evidence="7" id="KW-0690">Ribosome biogenesis</keyword>
<evidence type="ECO:0000256" key="7">
    <source>
        <dbReference type="HAMAP-Rule" id="MF_00009"/>
    </source>
</evidence>
<evidence type="ECO:0000256" key="4">
    <source>
        <dbReference type="ARBA" id="ARBA00022759"/>
    </source>
</evidence>
<dbReference type="Proteomes" id="UP000183085">
    <property type="component" value="Unassembled WGS sequence"/>
</dbReference>
<proteinExistence type="inferred from homology"/>
<keyword evidence="4 7" id="KW-0255">Endonuclease</keyword>
<dbReference type="GO" id="GO:0006364">
    <property type="term" value="P:rRNA processing"/>
    <property type="evidence" value="ECO:0007669"/>
    <property type="project" value="UniProtKB-UniRule"/>
</dbReference>
<dbReference type="PANTHER" id="PTHR46986:SF1">
    <property type="entry name" value="ENDORIBONUCLEASE YBEY, CHLOROPLASTIC"/>
    <property type="match status" value="1"/>
</dbReference>
<feature type="binding site" evidence="7">
    <location>
        <position position="123"/>
    </location>
    <ligand>
        <name>Zn(2+)</name>
        <dbReference type="ChEBI" id="CHEBI:29105"/>
        <note>catalytic</note>
    </ligand>
</feature>
<reference evidence="8 9" key="1">
    <citation type="journal article" date="2016" name="Environ. Microbiol.">
        <title>Genomic resolution of a cold subsurface aquifer community provides metabolic insights for novel microbes adapted to high CO concentrations.</title>
        <authorList>
            <person name="Probst A.J."/>
            <person name="Castelle C.J."/>
            <person name="Singh A."/>
            <person name="Brown C.T."/>
            <person name="Anantharaman K."/>
            <person name="Sharon I."/>
            <person name="Hug L.A."/>
            <person name="Burstein D."/>
            <person name="Emerson J.B."/>
            <person name="Thomas B.C."/>
            <person name="Banfield J.F."/>
        </authorList>
    </citation>
    <scope>NUCLEOTIDE SEQUENCE [LARGE SCALE GENOMIC DNA]</scope>
    <source>
        <strain evidence="8">CG2_30_40_21</strain>
    </source>
</reference>
<evidence type="ECO:0000256" key="6">
    <source>
        <dbReference type="ARBA" id="ARBA00022833"/>
    </source>
</evidence>
<dbReference type="NCBIfam" id="TIGR00043">
    <property type="entry name" value="rRNA maturation RNase YbeY"/>
    <property type="match status" value="1"/>
</dbReference>
<dbReference type="PANTHER" id="PTHR46986">
    <property type="entry name" value="ENDORIBONUCLEASE YBEY, CHLOROPLASTIC"/>
    <property type="match status" value="1"/>
</dbReference>
<protein>
    <recommendedName>
        <fullName evidence="7">Endoribonuclease YbeY</fullName>
        <ecNumber evidence="7">3.1.-.-</ecNumber>
    </recommendedName>
</protein>
<dbReference type="PROSITE" id="PS01306">
    <property type="entry name" value="UPF0054"/>
    <property type="match status" value="1"/>
</dbReference>
<dbReference type="GO" id="GO:0004222">
    <property type="term" value="F:metalloendopeptidase activity"/>
    <property type="evidence" value="ECO:0007669"/>
    <property type="project" value="InterPro"/>
</dbReference>
<keyword evidence="3 7" id="KW-0479">Metal-binding</keyword>
<keyword evidence="6 7" id="KW-0862">Zinc</keyword>
<comment type="subcellular location">
    <subcellularLocation>
        <location evidence="7">Cytoplasm</location>
    </subcellularLocation>
</comment>
<feature type="binding site" evidence="7">
    <location>
        <position position="119"/>
    </location>
    <ligand>
        <name>Zn(2+)</name>
        <dbReference type="ChEBI" id="CHEBI:29105"/>
        <note>catalytic</note>
    </ligand>
</feature>
<keyword evidence="7" id="KW-0698">rRNA processing</keyword>
<comment type="caution">
    <text evidence="8">The sequence shown here is derived from an EMBL/GenBank/DDBJ whole genome shotgun (WGS) entry which is preliminary data.</text>
</comment>
<evidence type="ECO:0000256" key="1">
    <source>
        <dbReference type="ARBA" id="ARBA00010875"/>
    </source>
</evidence>
<evidence type="ECO:0000313" key="9">
    <source>
        <dbReference type="Proteomes" id="UP000183085"/>
    </source>
</evidence>
<comment type="similarity">
    <text evidence="1 7">Belongs to the endoribonuclease YbeY family.</text>
</comment>
<dbReference type="AlphaFoldDB" id="A0A1J5E4S5"/>